<proteinExistence type="inferred from homology"/>
<keyword evidence="5" id="KW-1185">Reference proteome</keyword>
<dbReference type="Proteomes" id="UP000028760">
    <property type="component" value="Unassembled WGS sequence"/>
</dbReference>
<comment type="similarity">
    <text evidence="1">Belongs to the MAP7 family.</text>
</comment>
<feature type="region of interest" description="Disordered" evidence="3">
    <location>
        <begin position="249"/>
        <end position="430"/>
    </location>
</feature>
<accession>A0A087X9H0</accession>
<feature type="compositionally biased region" description="Basic and acidic residues" evidence="3">
    <location>
        <begin position="13"/>
        <end position="22"/>
    </location>
</feature>
<feature type="compositionally biased region" description="Basic and acidic residues" evidence="3">
    <location>
        <begin position="29"/>
        <end position="82"/>
    </location>
</feature>
<evidence type="ECO:0000313" key="5">
    <source>
        <dbReference type="Proteomes" id="UP000028760"/>
    </source>
</evidence>
<reference evidence="5" key="1">
    <citation type="submission" date="2013-10" db="EMBL/GenBank/DDBJ databases">
        <authorList>
            <person name="Schartl M."/>
            <person name="Warren W."/>
        </authorList>
    </citation>
    <scope>NUCLEOTIDE SEQUENCE [LARGE SCALE GENOMIC DNA]</scope>
    <source>
        <strain evidence="5">female</strain>
    </source>
</reference>
<sequence length="660" mass="73897">IFFLISPGSRLNLSKERQESRQRTQAGRPSERSLQDKERRTQQQLEHCAEERGRKMEQQRRKEQQRRAAAQEKRRQQQDAEKLQLAPPARQCALAQEQLDNRPKRWTWGGPPDGAEGKGGDMREEEVTASPLLVGATSTLPPNELPAASSASQSRNVDFLSPPTMDQPINKQLSSSSAALSSPERGVPPTAEASPDSPRKKPKHQRSEEKTPDNKKISKSSSRELNAGNVESESANVKESLLHEIKSSFSGTIILLRVPPTAEASPDSPRKKPKHQRVRSNRSRAQSPCSPGQYPPSPLRQRAPTPGADDRGNNDNKGHGTLERKSAKSEAPDNKKISKSSSRELNAVNAGNENLIGEFNNPTESPGTPSGRSVGGTTDAEEASRLLAERRRLARIQETITEQENLNEYQKNMQDQLDREPITRSPSRSRVTEMAANISADPAHAGHEREEAFLRAQREAERKRQERELLHIQEEQERQQRKKVPTAVLPPSDRQKQLHHCAHQILSKSDRFSSVFNRLPNFNLVSAKRIEEIMKRTRKSEVAIFVKKPCKTLREQKVKSRKTTDNTKLESSRKKYQVRSEIAQNNQFNYQVYEEVCDAKAEAVGASEEDAPTPAEAPVIMLGPLENKSFVDELSDGVQSMDVSPVSRDEQASAQEFSPV</sequence>
<dbReference type="Ensembl" id="ENSPFOT00000002427.2">
    <property type="protein sequence ID" value="ENSPFOP00000002423.2"/>
    <property type="gene ID" value="ENSPFOG00000002524.2"/>
</dbReference>
<evidence type="ECO:0000256" key="1">
    <source>
        <dbReference type="ARBA" id="ARBA00007525"/>
    </source>
</evidence>
<dbReference type="eggNOG" id="ENOG502QTSG">
    <property type="taxonomic scope" value="Eukaryota"/>
</dbReference>
<feature type="compositionally biased region" description="Polar residues" evidence="3">
    <location>
        <begin position="219"/>
        <end position="237"/>
    </location>
</feature>
<evidence type="ECO:0000313" key="4">
    <source>
        <dbReference type="Ensembl" id="ENSPFOP00000002423.2"/>
    </source>
</evidence>
<reference evidence="4" key="3">
    <citation type="submission" date="2025-09" db="UniProtKB">
        <authorList>
            <consortium name="Ensembl"/>
        </authorList>
    </citation>
    <scope>IDENTIFICATION</scope>
</reference>
<dbReference type="STRING" id="48698.ENSPFOP00000002423"/>
<dbReference type="GeneTree" id="ENSGT01030000235646"/>
<dbReference type="OMA" id="ANNIACH"/>
<feature type="compositionally biased region" description="Basic and acidic residues" evidence="3">
    <location>
        <begin position="115"/>
        <end position="126"/>
    </location>
</feature>
<dbReference type="GO" id="GO:0015630">
    <property type="term" value="C:microtubule cytoskeleton"/>
    <property type="evidence" value="ECO:0007669"/>
    <property type="project" value="TreeGrafter"/>
</dbReference>
<feature type="region of interest" description="Disordered" evidence="3">
    <location>
        <begin position="6"/>
        <end position="237"/>
    </location>
</feature>
<feature type="compositionally biased region" description="Polar residues" evidence="3">
    <location>
        <begin position="398"/>
        <end position="415"/>
    </location>
</feature>
<dbReference type="PANTHER" id="PTHR15073:SF3">
    <property type="entry name" value="MAP7 DOMAIN-CONTAINING PROTEIN 2"/>
    <property type="match status" value="1"/>
</dbReference>
<feature type="compositionally biased region" description="Polar residues" evidence="3">
    <location>
        <begin position="360"/>
        <end position="371"/>
    </location>
</feature>
<feature type="compositionally biased region" description="Basic and acidic residues" evidence="3">
    <location>
        <begin position="308"/>
        <end position="336"/>
    </location>
</feature>
<name>A0A087X9H0_POEFO</name>
<dbReference type="InterPro" id="IPR051483">
    <property type="entry name" value="MAP7_domain-containing"/>
</dbReference>
<evidence type="ECO:0000256" key="2">
    <source>
        <dbReference type="ARBA" id="ARBA00023054"/>
    </source>
</evidence>
<feature type="compositionally biased region" description="Basic and acidic residues" evidence="3">
    <location>
        <begin position="382"/>
        <end position="391"/>
    </location>
</feature>
<feature type="compositionally biased region" description="Basic residues" evidence="3">
    <location>
        <begin position="271"/>
        <end position="282"/>
    </location>
</feature>
<dbReference type="GO" id="GO:0000226">
    <property type="term" value="P:microtubule cytoskeleton organization"/>
    <property type="evidence" value="ECO:0007669"/>
    <property type="project" value="TreeGrafter"/>
</dbReference>
<organism evidence="4 5">
    <name type="scientific">Poecilia formosa</name>
    <name type="common">Amazon molly</name>
    <name type="synonym">Limia formosa</name>
    <dbReference type="NCBI Taxonomy" id="48698"/>
    <lineage>
        <taxon>Eukaryota</taxon>
        <taxon>Metazoa</taxon>
        <taxon>Chordata</taxon>
        <taxon>Craniata</taxon>
        <taxon>Vertebrata</taxon>
        <taxon>Euteleostomi</taxon>
        <taxon>Actinopterygii</taxon>
        <taxon>Neopterygii</taxon>
        <taxon>Teleostei</taxon>
        <taxon>Neoteleostei</taxon>
        <taxon>Acanthomorphata</taxon>
        <taxon>Ovalentaria</taxon>
        <taxon>Atherinomorphae</taxon>
        <taxon>Cyprinodontiformes</taxon>
        <taxon>Poeciliidae</taxon>
        <taxon>Poeciliinae</taxon>
        <taxon>Poecilia</taxon>
    </lineage>
</organism>
<dbReference type="PANTHER" id="PTHR15073">
    <property type="entry name" value="MICROTUBULE-ASSOCIATED PROTEIN"/>
    <property type="match status" value="1"/>
</dbReference>
<feature type="region of interest" description="Disordered" evidence="3">
    <location>
        <begin position="472"/>
        <end position="496"/>
    </location>
</feature>
<protein>
    <submittedName>
        <fullName evidence="4">Uncharacterized protein</fullName>
    </submittedName>
</protein>
<feature type="compositionally biased region" description="Basic and acidic residues" evidence="3">
    <location>
        <begin position="205"/>
        <end position="216"/>
    </location>
</feature>
<feature type="compositionally biased region" description="Low complexity" evidence="3">
    <location>
        <begin position="173"/>
        <end position="182"/>
    </location>
</feature>
<feature type="compositionally biased region" description="Polar residues" evidence="3">
    <location>
        <begin position="339"/>
        <end position="352"/>
    </location>
</feature>
<evidence type="ECO:0000256" key="3">
    <source>
        <dbReference type="SAM" id="MobiDB-lite"/>
    </source>
</evidence>
<feature type="region of interest" description="Disordered" evidence="3">
    <location>
        <begin position="633"/>
        <end position="660"/>
    </location>
</feature>
<keyword evidence="2" id="KW-0175">Coiled coil</keyword>
<reference evidence="4" key="2">
    <citation type="submission" date="2025-08" db="UniProtKB">
        <authorList>
            <consortium name="Ensembl"/>
        </authorList>
    </citation>
    <scope>IDENTIFICATION</scope>
</reference>
<dbReference type="AlphaFoldDB" id="A0A087X9H0"/>
<dbReference type="EMBL" id="AYCK01022254">
    <property type="status" value="NOT_ANNOTATED_CDS"/>
    <property type="molecule type" value="Genomic_DNA"/>
</dbReference>